<evidence type="ECO:0000313" key="3">
    <source>
        <dbReference type="Proteomes" id="UP001275084"/>
    </source>
</evidence>
<feature type="transmembrane region" description="Helical" evidence="1">
    <location>
        <begin position="403"/>
        <end position="427"/>
    </location>
</feature>
<keyword evidence="1" id="KW-0812">Transmembrane</keyword>
<proteinExistence type="predicted"/>
<evidence type="ECO:0000256" key="1">
    <source>
        <dbReference type="SAM" id="Phobius"/>
    </source>
</evidence>
<reference evidence="2" key="2">
    <citation type="submission" date="2023-06" db="EMBL/GenBank/DDBJ databases">
        <authorList>
            <consortium name="Lawrence Berkeley National Laboratory"/>
            <person name="Haridas S."/>
            <person name="Hensen N."/>
            <person name="Bonometti L."/>
            <person name="Westerberg I."/>
            <person name="Brannstrom I.O."/>
            <person name="Guillou S."/>
            <person name="Cros-Aarteil S."/>
            <person name="Calhoun S."/>
            <person name="Kuo A."/>
            <person name="Mondo S."/>
            <person name="Pangilinan J."/>
            <person name="Riley R."/>
            <person name="Labutti K."/>
            <person name="Andreopoulos B."/>
            <person name="Lipzen A."/>
            <person name="Chen C."/>
            <person name="Yanf M."/>
            <person name="Daum C."/>
            <person name="Ng V."/>
            <person name="Clum A."/>
            <person name="Steindorff A."/>
            <person name="Ohm R."/>
            <person name="Martin F."/>
            <person name="Silar P."/>
            <person name="Natvig D."/>
            <person name="Lalanne C."/>
            <person name="Gautier V."/>
            <person name="Ament-Velasquez S.L."/>
            <person name="Kruys A."/>
            <person name="Hutchinson M.I."/>
            <person name="Powell A.J."/>
            <person name="Barry K."/>
            <person name="Miller A.N."/>
            <person name="Grigoriev I.V."/>
            <person name="Debuchy R."/>
            <person name="Gladieux P."/>
            <person name="Thoren M.H."/>
            <person name="Johannesson H."/>
        </authorList>
    </citation>
    <scope>NUCLEOTIDE SEQUENCE</scope>
    <source>
        <strain evidence="2">CBS 955.72</strain>
    </source>
</reference>
<comment type="caution">
    <text evidence="2">The sequence shown here is derived from an EMBL/GenBank/DDBJ whole genome shotgun (WGS) entry which is preliminary data.</text>
</comment>
<sequence length="506" mass="55847">MATFPLWVFLPTSWDIGNVRAILALIINSLCVLGIWVVAYSGWKVGAMRLAQSRKASTSLLSLFSPAGLGDVLGVVPLLRISMGFKLLAQLLIPGAIIAILSAVAIASAPIARYSTRVGVQVQQTLVPGTLSSVFHSSLLGAVVKWNTTIERFNSAGLPLDQLVDFLPDNTVDWKYTESEWNSSWSASCQWTERTAIELYAMGNASATGRIWDEIQGLDAVFPSEVFGRGYARSYVAPGPFRGDLFPDKMLFVLAQTHPNVSYNATTEDYSNFLPFHLTVAAFHLKNTPANFTSDGDVTWGTGPIEGSWYTMARCNLERTASRTPDKLHIAHPWTWDYISTVEAFGDYYRAPLTEQSFRGEPIYHPSGAELFRLYQAYLATKDIQDYEAAARAISVAVPAVELSVPVLVVFLAHLAAIGLAAFWFVVVRRLPPGAAVPRTKVEWMAQGMRESSGREVDMAYLGASWGELWADFREAKLVTVRDPSRRSYNTIQLGLREEERGVVDC</sequence>
<reference evidence="2" key="1">
    <citation type="journal article" date="2023" name="Mol. Phylogenet. Evol.">
        <title>Genome-scale phylogeny and comparative genomics of the fungal order Sordariales.</title>
        <authorList>
            <person name="Hensen N."/>
            <person name="Bonometti L."/>
            <person name="Westerberg I."/>
            <person name="Brannstrom I.O."/>
            <person name="Guillou S."/>
            <person name="Cros-Aarteil S."/>
            <person name="Calhoun S."/>
            <person name="Haridas S."/>
            <person name="Kuo A."/>
            <person name="Mondo S."/>
            <person name="Pangilinan J."/>
            <person name="Riley R."/>
            <person name="LaButti K."/>
            <person name="Andreopoulos B."/>
            <person name="Lipzen A."/>
            <person name="Chen C."/>
            <person name="Yan M."/>
            <person name="Daum C."/>
            <person name="Ng V."/>
            <person name="Clum A."/>
            <person name="Steindorff A."/>
            <person name="Ohm R.A."/>
            <person name="Martin F."/>
            <person name="Silar P."/>
            <person name="Natvig D.O."/>
            <person name="Lalanne C."/>
            <person name="Gautier V."/>
            <person name="Ament-Velasquez S.L."/>
            <person name="Kruys A."/>
            <person name="Hutchinson M.I."/>
            <person name="Powell A.J."/>
            <person name="Barry K."/>
            <person name="Miller A.N."/>
            <person name="Grigoriev I.V."/>
            <person name="Debuchy R."/>
            <person name="Gladieux P."/>
            <person name="Hiltunen Thoren M."/>
            <person name="Johannesson H."/>
        </authorList>
    </citation>
    <scope>NUCLEOTIDE SEQUENCE</scope>
    <source>
        <strain evidence="2">CBS 955.72</strain>
    </source>
</reference>
<evidence type="ECO:0000313" key="2">
    <source>
        <dbReference type="EMBL" id="KAK3348933.1"/>
    </source>
</evidence>
<gene>
    <name evidence="2" type="ORF">B0T25DRAFT_503819</name>
</gene>
<organism evidence="2 3">
    <name type="scientific">Lasiosphaeria hispida</name>
    <dbReference type="NCBI Taxonomy" id="260671"/>
    <lineage>
        <taxon>Eukaryota</taxon>
        <taxon>Fungi</taxon>
        <taxon>Dikarya</taxon>
        <taxon>Ascomycota</taxon>
        <taxon>Pezizomycotina</taxon>
        <taxon>Sordariomycetes</taxon>
        <taxon>Sordariomycetidae</taxon>
        <taxon>Sordariales</taxon>
        <taxon>Lasiosphaeriaceae</taxon>
        <taxon>Lasiosphaeria</taxon>
    </lineage>
</organism>
<feature type="transmembrane region" description="Helical" evidence="1">
    <location>
        <begin position="60"/>
        <end position="79"/>
    </location>
</feature>
<name>A0AAJ0HDP8_9PEZI</name>
<keyword evidence="1" id="KW-1133">Transmembrane helix</keyword>
<protein>
    <submittedName>
        <fullName evidence="2">Uncharacterized protein</fullName>
    </submittedName>
</protein>
<feature type="transmembrane region" description="Helical" evidence="1">
    <location>
        <begin position="91"/>
        <end position="112"/>
    </location>
</feature>
<keyword evidence="1" id="KW-0472">Membrane</keyword>
<accession>A0AAJ0HDP8</accession>
<dbReference type="Proteomes" id="UP001275084">
    <property type="component" value="Unassembled WGS sequence"/>
</dbReference>
<dbReference type="AlphaFoldDB" id="A0AAJ0HDP8"/>
<dbReference type="EMBL" id="JAUIQD010000005">
    <property type="protein sequence ID" value="KAK3348933.1"/>
    <property type="molecule type" value="Genomic_DNA"/>
</dbReference>
<feature type="transmembrane region" description="Helical" evidence="1">
    <location>
        <begin position="21"/>
        <end position="40"/>
    </location>
</feature>
<keyword evidence="3" id="KW-1185">Reference proteome</keyword>